<feature type="compositionally biased region" description="Basic and acidic residues" evidence="1">
    <location>
        <begin position="288"/>
        <end position="328"/>
    </location>
</feature>
<dbReference type="InterPro" id="IPR004177">
    <property type="entry name" value="DDHD_dom"/>
</dbReference>
<dbReference type="AlphaFoldDB" id="A0A060SYG1"/>
<feature type="region of interest" description="Disordered" evidence="1">
    <location>
        <begin position="653"/>
        <end position="705"/>
    </location>
</feature>
<dbReference type="Pfam" id="PF02862">
    <property type="entry name" value="DDHD"/>
    <property type="match status" value="1"/>
</dbReference>
<feature type="compositionally biased region" description="Basic and acidic residues" evidence="1">
    <location>
        <begin position="679"/>
        <end position="688"/>
    </location>
</feature>
<feature type="region of interest" description="Disordered" evidence="1">
    <location>
        <begin position="781"/>
        <end position="841"/>
    </location>
</feature>
<dbReference type="GO" id="GO:0004620">
    <property type="term" value="F:phospholipase activity"/>
    <property type="evidence" value="ECO:0007669"/>
    <property type="project" value="TreeGrafter"/>
</dbReference>
<dbReference type="GO" id="GO:0005737">
    <property type="term" value="C:cytoplasm"/>
    <property type="evidence" value="ECO:0007669"/>
    <property type="project" value="TreeGrafter"/>
</dbReference>
<dbReference type="PANTHER" id="PTHR23509:SF6">
    <property type="entry name" value="PHOSPHOLIPASE C1020.13C-RELATED"/>
    <property type="match status" value="1"/>
</dbReference>
<feature type="domain" description="DDHD" evidence="2">
    <location>
        <begin position="622"/>
        <end position="909"/>
    </location>
</feature>
<reference evidence="3" key="2">
    <citation type="submission" date="2014-06" db="EMBL/GenBank/DDBJ databases">
        <title>The complete genome of Blastobotrys (Arxula) adeninivorans LS3 - a yeast of biotechnological interest.</title>
        <authorList>
            <person name="Kunze G."/>
            <person name="Gaillardin C."/>
            <person name="Czernicka M."/>
            <person name="Durrens P."/>
            <person name="Martin T."/>
            <person name="Boer E."/>
            <person name="Gabaldon T."/>
            <person name="Cruz J."/>
            <person name="Talla E."/>
            <person name="Marck C."/>
            <person name="Goffeau A."/>
            <person name="Barbe V."/>
            <person name="Baret P."/>
            <person name="Baronian K."/>
            <person name="Beier S."/>
            <person name="Bleykasten C."/>
            <person name="Bode R."/>
            <person name="Casaregola S."/>
            <person name="Despons L."/>
            <person name="Fairhead C."/>
            <person name="Giersberg M."/>
            <person name="Gierski P."/>
            <person name="Hahnel U."/>
            <person name="Hartmann A."/>
            <person name="Jankowska D."/>
            <person name="Jubin C."/>
            <person name="Jung P."/>
            <person name="Lafontaine I."/>
            <person name="Leh-Louis V."/>
            <person name="Lemaire M."/>
            <person name="Marcet-Houben M."/>
            <person name="Mascher M."/>
            <person name="Morel G."/>
            <person name="Richard G.-F."/>
            <person name="Riechen J."/>
            <person name="Sacerdot C."/>
            <person name="Sarkar A."/>
            <person name="Savel G."/>
            <person name="Schacherer J."/>
            <person name="Sherman D."/>
            <person name="Straub M.-L."/>
            <person name="Stein N."/>
            <person name="Thierry A."/>
            <person name="Trautwein-Schult A."/>
            <person name="Westhof E."/>
            <person name="Worch S."/>
            <person name="Dujon B."/>
            <person name="Souciet J.-L."/>
            <person name="Wincker P."/>
            <person name="Scholz U."/>
            <person name="Neuveglise N."/>
        </authorList>
    </citation>
    <scope>NUCLEOTIDE SEQUENCE</scope>
    <source>
        <strain evidence="3">LS3</strain>
    </source>
</reference>
<reference evidence="3" key="1">
    <citation type="submission" date="2014-02" db="EMBL/GenBank/DDBJ databases">
        <authorList>
            <person name="Genoscope - CEA"/>
        </authorList>
    </citation>
    <scope>NUCLEOTIDE SEQUENCE</scope>
    <source>
        <strain evidence="3">LS3</strain>
    </source>
</reference>
<protein>
    <submittedName>
        <fullName evidence="3">ARAD1A12078p</fullName>
    </submittedName>
</protein>
<dbReference type="GO" id="GO:0046872">
    <property type="term" value="F:metal ion binding"/>
    <property type="evidence" value="ECO:0007669"/>
    <property type="project" value="InterPro"/>
</dbReference>
<proteinExistence type="predicted"/>
<dbReference type="PhylomeDB" id="A0A060SYG1"/>
<dbReference type="PROSITE" id="PS51043">
    <property type="entry name" value="DDHD"/>
    <property type="match status" value="1"/>
</dbReference>
<accession>A0A060SYG1</accession>
<feature type="region of interest" description="Disordered" evidence="1">
    <location>
        <begin position="288"/>
        <end position="358"/>
    </location>
</feature>
<dbReference type="SMART" id="SM01127">
    <property type="entry name" value="DDHD"/>
    <property type="match status" value="1"/>
</dbReference>
<dbReference type="InterPro" id="IPR057826">
    <property type="entry name" value="WWE_C20G8.02"/>
</dbReference>
<feature type="compositionally biased region" description="Low complexity" evidence="1">
    <location>
        <begin position="781"/>
        <end position="801"/>
    </location>
</feature>
<dbReference type="InterPro" id="IPR058055">
    <property type="entry name" value="PA-PLA1"/>
</dbReference>
<evidence type="ECO:0000313" key="3">
    <source>
        <dbReference type="EMBL" id="CDP33559.1"/>
    </source>
</evidence>
<feature type="region of interest" description="Disordered" evidence="1">
    <location>
        <begin position="23"/>
        <end position="67"/>
    </location>
</feature>
<gene>
    <name evidence="3" type="ORF">GNLVRS02_ARAD1A12078g</name>
</gene>
<feature type="compositionally biased region" description="Polar residues" evidence="1">
    <location>
        <begin position="346"/>
        <end position="355"/>
    </location>
</feature>
<feature type="compositionally biased region" description="Basic and acidic residues" evidence="1">
    <location>
        <begin position="802"/>
        <end position="823"/>
    </location>
</feature>
<evidence type="ECO:0000256" key="1">
    <source>
        <dbReference type="SAM" id="MobiDB-lite"/>
    </source>
</evidence>
<dbReference type="PANTHER" id="PTHR23509">
    <property type="entry name" value="PA-PL1 PHOSPHOLIPASE FAMILY"/>
    <property type="match status" value="1"/>
</dbReference>
<dbReference type="Pfam" id="PF23463">
    <property type="entry name" value="WWE_2"/>
    <property type="match status" value="1"/>
</dbReference>
<dbReference type="EMBL" id="HG937691">
    <property type="protein sequence ID" value="CDP33559.1"/>
    <property type="molecule type" value="Genomic_DNA"/>
</dbReference>
<dbReference type="SUPFAM" id="SSF53474">
    <property type="entry name" value="alpha/beta-Hydrolases"/>
    <property type="match status" value="1"/>
</dbReference>
<evidence type="ECO:0000259" key="2">
    <source>
        <dbReference type="PROSITE" id="PS51043"/>
    </source>
</evidence>
<organism evidence="3">
    <name type="scientific">Blastobotrys adeninivorans</name>
    <name type="common">Yeast</name>
    <name type="synonym">Arxula adeninivorans</name>
    <dbReference type="NCBI Taxonomy" id="409370"/>
    <lineage>
        <taxon>Eukaryota</taxon>
        <taxon>Fungi</taxon>
        <taxon>Dikarya</taxon>
        <taxon>Ascomycota</taxon>
        <taxon>Saccharomycotina</taxon>
        <taxon>Dipodascomycetes</taxon>
        <taxon>Dipodascales</taxon>
        <taxon>Trichomonascaceae</taxon>
        <taxon>Blastobotrys</taxon>
    </lineage>
</organism>
<sequence length="926" mass="103774">MEDIHPKTPWFFHDFAFDLDDPNAPLPSSAFQKPVAAKPDITLEDEESQHEEANEPVDTGSKKEERFSRTMKRVISEQRDATGSPSPAPGVGRNAVFTTTSYVGSLSPNIAWLAFNPSDCKQLEQSYNSVSKSRMNSSSEKVTNDDENIEDEANDELVLVGANRLYYVNINKMFMSPMYWDSIKHYAHTYRATWFHSTTLTPVEPSLEAAVAKAYAQIRPWTPEYVTELETAINVPEALDRIKVPITYRQYFEDPTKPPVVHKVVVVFPPCCRKEDLQEANRLIQAMDAEKETKDVKESEDANESDEKSTSEESKDDKEKPMAKDPEPAHTVTPKQSLEKLDIADSSANTRSPSGTKIAVCSPTDFPVAFILSEGAASTSSKFPLLPTGLTPTQLLSSLLLGKPPSGTQMKIQRHFDWDSWKKTKGLPDRETDAEDFEPPKINQLVLVIHGIGQKLSDRMESFNFTHAINGFRASVIDQTKKPGVSHLVKDSGILALPVNWRQKLDFEELRRQEGSASSGNEDYRLQDITMKSIPAVRNMISDVLMDIPFYLSHHRPMLIDATTKEANRVYDLFVKYNPDFLQNGGKVNIIGHSLGSVLAMDILSSQPTDVNNLGPGEQKMLNFNTSNLFLVGSPVAFFLLLENSRLYPRQLYDQQKKDQSQSLRRSKLSMKNVNPDKYSQEEAKEAYDSSPSRPGFARRNSFVGHDDSKPPYGCMAIDNVYNILHYSDPISYLLNPTVDAQLATTLEPANLPAEKAFPDPVTSDSGWSFGSLTSKIPFWSDSSSNHARSDSNSSIKSQSQNEKDKDTDKEADKDADKDKHSESGSQTPSETKARIKALPSEVELETRNFGREQDSEKKMLMLNDNGQIDWIIPLTGTLENQYVSMLTAHSSYWDNKDFARMVAIECGRERGKDHIAGQYAAKKKS</sequence>
<name>A0A060SYG1_BLAAD</name>
<dbReference type="InterPro" id="IPR029058">
    <property type="entry name" value="AB_hydrolase_fold"/>
</dbReference>